<proteinExistence type="predicted"/>
<evidence type="ECO:0000313" key="3">
    <source>
        <dbReference type="Proteomes" id="UP001234178"/>
    </source>
</evidence>
<dbReference type="EMBL" id="JAOYFB010000039">
    <property type="protein sequence ID" value="KAK4029807.1"/>
    <property type="molecule type" value="Genomic_DNA"/>
</dbReference>
<protein>
    <submittedName>
        <fullName evidence="2">Uncharacterized protein</fullName>
    </submittedName>
</protein>
<feature type="compositionally biased region" description="Basic and acidic residues" evidence="1">
    <location>
        <begin position="1"/>
        <end position="10"/>
    </location>
</feature>
<comment type="caution">
    <text evidence="2">The sequence shown here is derived from an EMBL/GenBank/DDBJ whole genome shotgun (WGS) entry which is preliminary data.</text>
</comment>
<keyword evidence="3" id="KW-1185">Reference proteome</keyword>
<evidence type="ECO:0000313" key="2">
    <source>
        <dbReference type="EMBL" id="KAK4029807.1"/>
    </source>
</evidence>
<accession>A0ABR0AY40</accession>
<reference evidence="2 3" key="1">
    <citation type="journal article" date="2023" name="Nucleic Acids Res.">
        <title>The hologenome of Daphnia magna reveals possible DNA methylation and microbiome-mediated evolution of the host genome.</title>
        <authorList>
            <person name="Chaturvedi A."/>
            <person name="Li X."/>
            <person name="Dhandapani V."/>
            <person name="Marshall H."/>
            <person name="Kissane S."/>
            <person name="Cuenca-Cambronero M."/>
            <person name="Asole G."/>
            <person name="Calvet F."/>
            <person name="Ruiz-Romero M."/>
            <person name="Marangio P."/>
            <person name="Guigo R."/>
            <person name="Rago D."/>
            <person name="Mirbahai L."/>
            <person name="Eastwood N."/>
            <person name="Colbourne J.K."/>
            <person name="Zhou J."/>
            <person name="Mallon E."/>
            <person name="Orsini L."/>
        </authorList>
    </citation>
    <scope>NUCLEOTIDE SEQUENCE [LARGE SCALE GENOMIC DNA]</scope>
    <source>
        <strain evidence="2">LRV0_1</strain>
    </source>
</reference>
<gene>
    <name evidence="2" type="ORF">OUZ56_022767</name>
</gene>
<dbReference type="Proteomes" id="UP001234178">
    <property type="component" value="Unassembled WGS sequence"/>
</dbReference>
<evidence type="ECO:0000256" key="1">
    <source>
        <dbReference type="SAM" id="MobiDB-lite"/>
    </source>
</evidence>
<sequence length="82" mass="9590">MSNNKKRNDSSADTCFVQQQQQKIDKQEADNDGVRLSSTGFYCFHTCHAFYYSTAKPYVMFNVWRPGIIIRPPPALYTHRLR</sequence>
<name>A0ABR0AY40_9CRUS</name>
<organism evidence="2 3">
    <name type="scientific">Daphnia magna</name>
    <dbReference type="NCBI Taxonomy" id="35525"/>
    <lineage>
        <taxon>Eukaryota</taxon>
        <taxon>Metazoa</taxon>
        <taxon>Ecdysozoa</taxon>
        <taxon>Arthropoda</taxon>
        <taxon>Crustacea</taxon>
        <taxon>Branchiopoda</taxon>
        <taxon>Diplostraca</taxon>
        <taxon>Cladocera</taxon>
        <taxon>Anomopoda</taxon>
        <taxon>Daphniidae</taxon>
        <taxon>Daphnia</taxon>
    </lineage>
</organism>
<feature type="region of interest" description="Disordered" evidence="1">
    <location>
        <begin position="1"/>
        <end position="30"/>
    </location>
</feature>